<keyword evidence="1" id="KW-0812">Transmembrane</keyword>
<name>A0A9P0K7T5_ACAOB</name>
<comment type="caution">
    <text evidence="2">The sequence shown here is derived from an EMBL/GenBank/DDBJ whole genome shotgun (WGS) entry which is preliminary data.</text>
</comment>
<keyword evidence="3" id="KW-1185">Reference proteome</keyword>
<organism evidence="2 3">
    <name type="scientific">Acanthoscelides obtectus</name>
    <name type="common">Bean weevil</name>
    <name type="synonym">Bruchus obtectus</name>
    <dbReference type="NCBI Taxonomy" id="200917"/>
    <lineage>
        <taxon>Eukaryota</taxon>
        <taxon>Metazoa</taxon>
        <taxon>Ecdysozoa</taxon>
        <taxon>Arthropoda</taxon>
        <taxon>Hexapoda</taxon>
        <taxon>Insecta</taxon>
        <taxon>Pterygota</taxon>
        <taxon>Neoptera</taxon>
        <taxon>Endopterygota</taxon>
        <taxon>Coleoptera</taxon>
        <taxon>Polyphaga</taxon>
        <taxon>Cucujiformia</taxon>
        <taxon>Chrysomeloidea</taxon>
        <taxon>Chrysomelidae</taxon>
        <taxon>Bruchinae</taxon>
        <taxon>Bruchini</taxon>
        <taxon>Acanthoscelides</taxon>
    </lineage>
</organism>
<dbReference type="EMBL" id="CAKOFQ010006764">
    <property type="protein sequence ID" value="CAH1969424.1"/>
    <property type="molecule type" value="Genomic_DNA"/>
</dbReference>
<proteinExistence type="predicted"/>
<evidence type="ECO:0000313" key="2">
    <source>
        <dbReference type="EMBL" id="CAH1969424.1"/>
    </source>
</evidence>
<protein>
    <submittedName>
        <fullName evidence="2">Uncharacterized protein</fullName>
    </submittedName>
</protein>
<feature type="transmembrane region" description="Helical" evidence="1">
    <location>
        <begin position="38"/>
        <end position="62"/>
    </location>
</feature>
<dbReference type="Proteomes" id="UP001152888">
    <property type="component" value="Unassembled WGS sequence"/>
</dbReference>
<dbReference type="AlphaFoldDB" id="A0A9P0K7T5"/>
<sequence length="73" mass="8835">MKHDKKRGKLRLVTLFTLEAYRKKGGTNFRKNCWIFVLPIFSKHIFCIGSYFLYCLFIYLFLMRHRSIISLVL</sequence>
<evidence type="ECO:0000313" key="3">
    <source>
        <dbReference type="Proteomes" id="UP001152888"/>
    </source>
</evidence>
<evidence type="ECO:0000256" key="1">
    <source>
        <dbReference type="SAM" id="Phobius"/>
    </source>
</evidence>
<accession>A0A9P0K7T5</accession>
<dbReference type="OrthoDB" id="427480at2759"/>
<reference evidence="2" key="1">
    <citation type="submission" date="2022-03" db="EMBL/GenBank/DDBJ databases">
        <authorList>
            <person name="Sayadi A."/>
        </authorList>
    </citation>
    <scope>NUCLEOTIDE SEQUENCE</scope>
</reference>
<keyword evidence="1" id="KW-1133">Transmembrane helix</keyword>
<keyword evidence="1" id="KW-0472">Membrane</keyword>
<gene>
    <name evidence="2" type="ORF">ACAOBT_LOCUS8404</name>
</gene>